<keyword evidence="3" id="KW-0997">Cell inner membrane</keyword>
<keyword evidence="5 7" id="KW-1133">Transmembrane helix</keyword>
<keyword evidence="4 7" id="KW-0812">Transmembrane</keyword>
<accession>E0RPS9</accession>
<proteinExistence type="predicted"/>
<dbReference type="InterPro" id="IPR004681">
    <property type="entry name" value="TRAP_DctM"/>
</dbReference>
<evidence type="ECO:0000256" key="1">
    <source>
        <dbReference type="ARBA" id="ARBA00004429"/>
    </source>
</evidence>
<dbReference type="PaxDb" id="665571-STHERM_c04210"/>
<feature type="transmembrane region" description="Helical" evidence="7">
    <location>
        <begin position="240"/>
        <end position="259"/>
    </location>
</feature>
<keyword evidence="2" id="KW-1003">Cell membrane</keyword>
<dbReference type="PANTHER" id="PTHR33362:SF4">
    <property type="entry name" value="2,3-DIKETO-L-GULONATE TRAP TRANSPORTER LARGE PERMEASE PROTEIN YIAN"/>
    <property type="match status" value="1"/>
</dbReference>
<dbReference type="EMBL" id="CP001698">
    <property type="protein sequence ID" value="ADN01393.1"/>
    <property type="molecule type" value="Genomic_DNA"/>
</dbReference>
<dbReference type="HOGENOM" id="CLU_019824_4_1_12"/>
<dbReference type="eggNOG" id="COG1593">
    <property type="taxonomic scope" value="Bacteria"/>
</dbReference>
<reference evidence="9 10" key="2">
    <citation type="journal article" date="2010" name="J. Bacteriol.">
        <title>Genome sequence of the polysaccharide-degrading, thermophilic anaerobe Spirochaeta thermophila DSM 6192.</title>
        <authorList>
            <person name="Angelov A."/>
            <person name="Liebl S."/>
            <person name="Ballschmiter M."/>
            <person name="Bomeke M."/>
            <person name="Lehmann R."/>
            <person name="Liesegang H."/>
            <person name="Daniel R."/>
            <person name="Liebl W."/>
        </authorList>
    </citation>
    <scope>NUCLEOTIDE SEQUENCE [LARGE SCALE GENOMIC DNA]</scope>
    <source>
        <strain evidence="10">ATCC 49972 / DSM 6192 / RI 19.B1</strain>
    </source>
</reference>
<evidence type="ECO:0000256" key="3">
    <source>
        <dbReference type="ARBA" id="ARBA00022519"/>
    </source>
</evidence>
<dbReference type="NCBIfam" id="TIGR00786">
    <property type="entry name" value="dctM"/>
    <property type="match status" value="1"/>
</dbReference>
<evidence type="ECO:0000259" key="8">
    <source>
        <dbReference type="Pfam" id="PF06808"/>
    </source>
</evidence>
<feature type="transmembrane region" description="Helical" evidence="7">
    <location>
        <begin position="212"/>
        <end position="234"/>
    </location>
</feature>
<feature type="transmembrane region" description="Helical" evidence="7">
    <location>
        <begin position="271"/>
        <end position="292"/>
    </location>
</feature>
<reference key="1">
    <citation type="submission" date="2009-08" db="EMBL/GenBank/DDBJ databases">
        <title>The genome sequence of Spirochaeta thermophila DSM6192.</title>
        <authorList>
            <person name="Angelov A."/>
            <person name="Mientus M."/>
            <person name="Wittenberg S."/>
            <person name="Lehmann R."/>
            <person name="Liesegang H."/>
            <person name="Daniel R."/>
            <person name="Liebl W."/>
        </authorList>
    </citation>
    <scope>NUCLEOTIDE SEQUENCE</scope>
    <source>
        <strain>DSM 6192</strain>
    </source>
</reference>
<feature type="transmembrane region" description="Helical" evidence="7">
    <location>
        <begin position="396"/>
        <end position="420"/>
    </location>
</feature>
<dbReference type="PANTHER" id="PTHR33362">
    <property type="entry name" value="SIALIC ACID TRAP TRANSPORTER PERMEASE PROTEIN SIAT-RELATED"/>
    <property type="match status" value="1"/>
</dbReference>
<dbReference type="InterPro" id="IPR010656">
    <property type="entry name" value="DctM"/>
</dbReference>
<dbReference type="PIRSF" id="PIRSF006066">
    <property type="entry name" value="HI0050"/>
    <property type="match status" value="1"/>
</dbReference>
<keyword evidence="6 7" id="KW-0472">Membrane</keyword>
<evidence type="ECO:0000256" key="4">
    <source>
        <dbReference type="ARBA" id="ARBA00022692"/>
    </source>
</evidence>
<feature type="transmembrane region" description="Helical" evidence="7">
    <location>
        <begin position="356"/>
        <end position="376"/>
    </location>
</feature>
<evidence type="ECO:0000313" key="9">
    <source>
        <dbReference type="EMBL" id="ADN01393.1"/>
    </source>
</evidence>
<evidence type="ECO:0000256" key="6">
    <source>
        <dbReference type="ARBA" id="ARBA00023136"/>
    </source>
</evidence>
<feature type="domain" description="TRAP C4-dicarboxylate transport system permease DctM subunit" evidence="8">
    <location>
        <begin position="6"/>
        <end position="415"/>
    </location>
</feature>
<dbReference type="AlphaFoldDB" id="E0RPS9"/>
<evidence type="ECO:0000256" key="7">
    <source>
        <dbReference type="SAM" id="Phobius"/>
    </source>
</evidence>
<evidence type="ECO:0000256" key="5">
    <source>
        <dbReference type="ARBA" id="ARBA00022989"/>
    </source>
</evidence>
<dbReference type="KEGG" id="sta:STHERM_c04210"/>
<organism evidence="9 10">
    <name type="scientific">Winmispira thermophila (strain ATCC 49972 / DSM 6192 / RI 19.B1)</name>
    <name type="common">Spirochaeta thermophila</name>
    <dbReference type="NCBI Taxonomy" id="665571"/>
    <lineage>
        <taxon>Bacteria</taxon>
        <taxon>Pseudomonadati</taxon>
        <taxon>Spirochaetota</taxon>
        <taxon>Spirochaetia</taxon>
        <taxon>Winmispirales</taxon>
        <taxon>Winmispiraceae</taxon>
        <taxon>Winmispira</taxon>
    </lineage>
</organism>
<comment type="subcellular location">
    <subcellularLocation>
        <location evidence="1">Cell inner membrane</location>
        <topology evidence="1">Multi-pass membrane protein</topology>
    </subcellularLocation>
</comment>
<evidence type="ECO:0000313" key="10">
    <source>
        <dbReference type="Proteomes" id="UP000001296"/>
    </source>
</evidence>
<dbReference type="Proteomes" id="UP000001296">
    <property type="component" value="Chromosome"/>
</dbReference>
<dbReference type="Pfam" id="PF06808">
    <property type="entry name" value="DctM"/>
    <property type="match status" value="1"/>
</dbReference>
<protein>
    <submittedName>
        <fullName evidence="9">Transporter</fullName>
    </submittedName>
</protein>
<evidence type="ECO:0000256" key="2">
    <source>
        <dbReference type="ARBA" id="ARBA00022475"/>
    </source>
</evidence>
<feature type="transmembrane region" description="Helical" evidence="7">
    <location>
        <begin position="312"/>
        <end position="344"/>
    </location>
</feature>
<gene>
    <name evidence="9" type="ordered locus">STHERM_c04210</name>
</gene>
<feature type="transmembrane region" description="Helical" evidence="7">
    <location>
        <begin position="133"/>
        <end position="157"/>
    </location>
</feature>
<dbReference type="GO" id="GO:0005886">
    <property type="term" value="C:plasma membrane"/>
    <property type="evidence" value="ECO:0007669"/>
    <property type="project" value="UniProtKB-SubCell"/>
</dbReference>
<feature type="transmembrane region" description="Helical" evidence="7">
    <location>
        <begin position="52"/>
        <end position="72"/>
    </location>
</feature>
<sequence length="426" mass="46030">MLLVAILFLLFLLMGMPVAFAIGISGVAFFLQHPELPFSMIVQLPISQTQNFPLLAVPLFIFAGNIMNSAGVTQRLIKLSTLLTGHMRGGLAQVSVVLSTLMGGVSGSATADAAMEARLLGPGMLERGYSKGYIAAVIGYTSLITATVPPGVGIIIYGTTGEVSIGQLFAAGLMVGLIMMVALMITVAITARVRGYRPERERRASLKEIFSSLGETIWALIFPILLLVGLRMGIYTPSEVGAFACVYGIFVGVFVYKELTWKKFLETLRTTANDVGAVMYIIALSGIFRYGIPFEHIPQALTSLITGFTSNVHLLLILVVVFLVFVGMFMEGSVAILLFTPILLPMVQAFGVDPVHFGLVMCTTITMGLLTPPVGISMYALSSILEMPISEYLKEMWPFLGAVVAVILFMIFFPDVVLFLPRLLFG</sequence>
<dbReference type="GO" id="GO:0022857">
    <property type="term" value="F:transmembrane transporter activity"/>
    <property type="evidence" value="ECO:0007669"/>
    <property type="project" value="TreeGrafter"/>
</dbReference>
<name>E0RPS9_WINT6</name>
<dbReference type="RefSeq" id="WP_013313234.1">
    <property type="nucleotide sequence ID" value="NC_014484.1"/>
</dbReference>
<feature type="transmembrane region" description="Helical" evidence="7">
    <location>
        <begin position="169"/>
        <end position="191"/>
    </location>
</feature>